<dbReference type="SUPFAM" id="SSF141868">
    <property type="entry name" value="EAL domain-like"/>
    <property type="match status" value="1"/>
</dbReference>
<proteinExistence type="predicted"/>
<evidence type="ECO:0000259" key="1">
    <source>
        <dbReference type="PROSITE" id="PS50883"/>
    </source>
</evidence>
<dbReference type="PROSITE" id="PS50883">
    <property type="entry name" value="EAL"/>
    <property type="match status" value="1"/>
</dbReference>
<protein>
    <recommendedName>
        <fullName evidence="1">EAL domain-containing protein</fullName>
    </recommendedName>
</protein>
<reference evidence="2 3" key="1">
    <citation type="submission" date="2021-03" db="EMBL/GenBank/DDBJ databases">
        <authorList>
            <person name="Peeters C."/>
        </authorList>
    </citation>
    <scope>NUCLEOTIDE SEQUENCE [LARGE SCALE GENOMIC DNA]</scope>
    <source>
        <strain evidence="2 3">LMG 26411</strain>
    </source>
</reference>
<dbReference type="PANTHER" id="PTHR33121">
    <property type="entry name" value="CYCLIC DI-GMP PHOSPHODIESTERASE PDEF"/>
    <property type="match status" value="1"/>
</dbReference>
<comment type="caution">
    <text evidence="2">The sequence shown here is derived from an EMBL/GenBank/DDBJ whole genome shotgun (WGS) entry which is preliminary data.</text>
</comment>
<organism evidence="2 3">
    <name type="scientific">Cupriavidus numazuensis</name>
    <dbReference type="NCBI Taxonomy" id="221992"/>
    <lineage>
        <taxon>Bacteria</taxon>
        <taxon>Pseudomonadati</taxon>
        <taxon>Pseudomonadota</taxon>
        <taxon>Betaproteobacteria</taxon>
        <taxon>Burkholderiales</taxon>
        <taxon>Burkholderiaceae</taxon>
        <taxon>Cupriavidus</taxon>
    </lineage>
</organism>
<dbReference type="Pfam" id="PF00563">
    <property type="entry name" value="EAL"/>
    <property type="match status" value="1"/>
</dbReference>
<evidence type="ECO:0000313" key="2">
    <source>
        <dbReference type="EMBL" id="CAG2160494.1"/>
    </source>
</evidence>
<gene>
    <name evidence="2" type="ORF">LMG26411_07523</name>
</gene>
<dbReference type="EMBL" id="CAJPVI010000082">
    <property type="protein sequence ID" value="CAG2160494.1"/>
    <property type="molecule type" value="Genomic_DNA"/>
</dbReference>
<dbReference type="Gene3D" id="3.20.20.450">
    <property type="entry name" value="EAL domain"/>
    <property type="match status" value="1"/>
</dbReference>
<dbReference type="Proteomes" id="UP000672657">
    <property type="component" value="Unassembled WGS sequence"/>
</dbReference>
<dbReference type="CDD" id="cd01948">
    <property type="entry name" value="EAL"/>
    <property type="match status" value="1"/>
</dbReference>
<keyword evidence="3" id="KW-1185">Reference proteome</keyword>
<sequence length="351" mass="38578">MHYQPILDLRSGLVRKVEALARLLDGDKVLPPAAFLPDFGPEELYELYVQGLDRALLDRNLWMGQGLVLDLSVNLPPSGLSDPRYFEATYRALLRHACLPSALTLEILEGNSIDCVDQAGEQFRKFTALGVRMAEDDLGSGHSSLTRLRELSFDWVKIDRSIVQLKGDDNADVLHFVHQLTRLSHALGKSVIVEGVENLALIDAIRILGADAAQGYGIARPMPAQQLMQWHHERSIAGSNQHAEADLTRLARLLLLEERLQACQEPLAASRRCDMLSTTPEREAASGASSQASDASCGACQLARFRAEVDAIYVGDRKRATEKDALLHAAAFHGVHSNAYRQARSRLAATA</sequence>
<name>A0ABN7QDV3_9BURK</name>
<dbReference type="SMART" id="SM00052">
    <property type="entry name" value="EAL"/>
    <property type="match status" value="1"/>
</dbReference>
<dbReference type="InterPro" id="IPR035919">
    <property type="entry name" value="EAL_sf"/>
</dbReference>
<dbReference type="PANTHER" id="PTHR33121:SF32">
    <property type="entry name" value="RNASE E SPECIFICITY FACTOR CSRD"/>
    <property type="match status" value="1"/>
</dbReference>
<accession>A0ABN7QDV3</accession>
<evidence type="ECO:0000313" key="3">
    <source>
        <dbReference type="Proteomes" id="UP000672657"/>
    </source>
</evidence>
<dbReference type="InterPro" id="IPR050706">
    <property type="entry name" value="Cyclic-di-GMP_PDE-like"/>
</dbReference>
<feature type="domain" description="EAL" evidence="1">
    <location>
        <begin position="1"/>
        <end position="235"/>
    </location>
</feature>
<dbReference type="InterPro" id="IPR001633">
    <property type="entry name" value="EAL_dom"/>
</dbReference>